<proteinExistence type="predicted"/>
<comment type="caution">
    <text evidence="2">The sequence shown here is derived from an EMBL/GenBank/DDBJ whole genome shotgun (WGS) entry which is preliminary data.</text>
</comment>
<evidence type="ECO:0000313" key="3">
    <source>
        <dbReference type="Proteomes" id="UP000825933"/>
    </source>
</evidence>
<feature type="compositionally biased region" description="Polar residues" evidence="1">
    <location>
        <begin position="443"/>
        <end position="453"/>
    </location>
</feature>
<dbReference type="RefSeq" id="WP_223792538.1">
    <property type="nucleotide sequence ID" value="NZ_JAIOUQ010000017.1"/>
</dbReference>
<evidence type="ECO:0000256" key="1">
    <source>
        <dbReference type="SAM" id="MobiDB-lite"/>
    </source>
</evidence>
<sequence>MSPTNNETANIPIMGNDAQDRMFNAIQRFDSSFRYHELLQVLDFPYANEYELVMHYTRGKARPFVDIKTHADVGVGFELNPVGFKDDATGDDAKEKAEAFIKEIDLNGTLKNFLRWYRILGRGCIIETRDGLGNYYQDPNIGVTGFDSINPMTLTYESIDNVMSDPTGLKQYQQNTALGGNKTAPTFSQDRVIYRTNSLSKLSVMGDSKLQNCIVDLRNAGRFPHNRRDLAKIYSQISRIVTLNIKQLRELEMGQAATATNEALQAHMDNTAEFYRRQEERGGTFVVPDWETVIQSSFAGKEVKMVELEMQTYESIGREMGVPLALVMSVAAGDMNRATMESVTDLFVSMQEKGTRDEIVTPIIERCVNNYLNSQGITEGRLEVEYNPFLPVDMEKVGRIIQYLWPTGAISRPDVRQMARLPNAPYMGGQEWDGMDPFPTPQEAASTPTASTGETLSTVKDLLFRKDLLKRL</sequence>
<feature type="region of interest" description="Disordered" evidence="1">
    <location>
        <begin position="434"/>
        <end position="453"/>
    </location>
</feature>
<dbReference type="Proteomes" id="UP000825933">
    <property type="component" value="Unassembled WGS sequence"/>
</dbReference>
<protein>
    <recommendedName>
        <fullName evidence="4">Portal protein</fullName>
    </recommendedName>
</protein>
<keyword evidence="3" id="KW-1185">Reference proteome</keyword>
<dbReference type="AlphaFoldDB" id="A0A8T5V223"/>
<evidence type="ECO:0000313" key="2">
    <source>
        <dbReference type="EMBL" id="MBZ2166999.1"/>
    </source>
</evidence>
<gene>
    <name evidence="2" type="ORF">K8N75_13220</name>
</gene>
<reference evidence="3" key="1">
    <citation type="journal article" date="2022" name="Microbiol. Resour. Announc.">
        <title>Draft Genome Sequence of a Methanogenic Archaeon from West Spitsbergen Permafrost.</title>
        <authorList>
            <person name="Trubitsyn V."/>
            <person name="Rivkina E."/>
            <person name="Shcherbakova V."/>
        </authorList>
    </citation>
    <scope>NUCLEOTIDE SEQUENCE [LARGE SCALE GENOMIC DNA]</scope>
    <source>
        <strain evidence="3">VT</strain>
    </source>
</reference>
<organism evidence="2 3">
    <name type="scientific">Methanobacterium spitsbergense</name>
    <dbReference type="NCBI Taxonomy" id="2874285"/>
    <lineage>
        <taxon>Archaea</taxon>
        <taxon>Methanobacteriati</taxon>
        <taxon>Methanobacteriota</taxon>
        <taxon>Methanomada group</taxon>
        <taxon>Methanobacteria</taxon>
        <taxon>Methanobacteriales</taxon>
        <taxon>Methanobacteriaceae</taxon>
        <taxon>Methanobacterium</taxon>
    </lineage>
</organism>
<name>A0A8T5V223_9EURY</name>
<evidence type="ECO:0008006" key="4">
    <source>
        <dbReference type="Google" id="ProtNLM"/>
    </source>
</evidence>
<dbReference type="EMBL" id="JAIOUQ010000017">
    <property type="protein sequence ID" value="MBZ2166999.1"/>
    <property type="molecule type" value="Genomic_DNA"/>
</dbReference>
<accession>A0A8T5V223</accession>